<evidence type="ECO:0000259" key="4">
    <source>
        <dbReference type="PROSITE" id="PS50109"/>
    </source>
</evidence>
<dbReference type="InterPro" id="IPR050640">
    <property type="entry name" value="Bact_2-comp_sensor_kinase"/>
</dbReference>
<reference evidence="6" key="1">
    <citation type="submission" date="2018-02" db="EMBL/GenBank/DDBJ databases">
        <authorList>
            <person name="Hausmann B."/>
        </authorList>
    </citation>
    <scope>NUCLEOTIDE SEQUENCE [LARGE SCALE GENOMIC DNA]</scope>
    <source>
        <strain evidence="6">Peat soil MAG SbA1</strain>
    </source>
</reference>
<dbReference type="SUPFAM" id="SSF55874">
    <property type="entry name" value="ATPase domain of HSP90 chaperone/DNA topoisomerase II/histidine kinase"/>
    <property type="match status" value="1"/>
</dbReference>
<dbReference type="PRINTS" id="PR00344">
    <property type="entry name" value="BCTRLSENSOR"/>
</dbReference>
<keyword evidence="5" id="KW-0808">Transferase</keyword>
<dbReference type="InterPro" id="IPR005467">
    <property type="entry name" value="His_kinase_dom"/>
</dbReference>
<gene>
    <name evidence="5" type="ORF">SBA1_720022</name>
</gene>
<dbReference type="PANTHER" id="PTHR34220:SF7">
    <property type="entry name" value="SENSOR HISTIDINE KINASE YPDA"/>
    <property type="match status" value="1"/>
</dbReference>
<evidence type="ECO:0000256" key="2">
    <source>
        <dbReference type="ARBA" id="ARBA00012438"/>
    </source>
</evidence>
<feature type="transmembrane region" description="Helical" evidence="3">
    <location>
        <begin position="6"/>
        <end position="25"/>
    </location>
</feature>
<dbReference type="InterPro" id="IPR010559">
    <property type="entry name" value="Sig_transdc_His_kin_internal"/>
</dbReference>
<dbReference type="OrthoDB" id="105609at2"/>
<dbReference type="Pfam" id="PF06580">
    <property type="entry name" value="His_kinase"/>
    <property type="match status" value="1"/>
</dbReference>
<dbReference type="InterPro" id="IPR004358">
    <property type="entry name" value="Sig_transdc_His_kin-like_C"/>
</dbReference>
<dbReference type="AlphaFoldDB" id="A0A2U3L5P6"/>
<dbReference type="InterPro" id="IPR036890">
    <property type="entry name" value="HATPase_C_sf"/>
</dbReference>
<dbReference type="Gene3D" id="3.30.565.10">
    <property type="entry name" value="Histidine kinase-like ATPase, C-terminal domain"/>
    <property type="match status" value="1"/>
</dbReference>
<dbReference type="GO" id="GO:0016020">
    <property type="term" value="C:membrane"/>
    <property type="evidence" value="ECO:0007669"/>
    <property type="project" value="InterPro"/>
</dbReference>
<dbReference type="Pfam" id="PF02518">
    <property type="entry name" value="HATPase_c"/>
    <property type="match status" value="1"/>
</dbReference>
<feature type="domain" description="Histidine kinase" evidence="4">
    <location>
        <begin position="333"/>
        <end position="432"/>
    </location>
</feature>
<dbReference type="GO" id="GO:0000155">
    <property type="term" value="F:phosphorelay sensor kinase activity"/>
    <property type="evidence" value="ECO:0007669"/>
    <property type="project" value="InterPro"/>
</dbReference>
<dbReference type="SMART" id="SM00387">
    <property type="entry name" value="HATPase_c"/>
    <property type="match status" value="1"/>
</dbReference>
<dbReference type="InterPro" id="IPR003594">
    <property type="entry name" value="HATPase_dom"/>
</dbReference>
<protein>
    <recommendedName>
        <fullName evidence="2">histidine kinase</fullName>
        <ecNumber evidence="2">2.7.13.3</ecNumber>
    </recommendedName>
</protein>
<name>A0A2U3L5P6_9BACT</name>
<dbReference type="EC" id="2.7.13.3" evidence="2"/>
<dbReference type="EMBL" id="OMOD01000169">
    <property type="protein sequence ID" value="SPF47231.1"/>
    <property type="molecule type" value="Genomic_DNA"/>
</dbReference>
<accession>A0A2U3L5P6</accession>
<dbReference type="Proteomes" id="UP000238701">
    <property type="component" value="Unassembled WGS sequence"/>
</dbReference>
<evidence type="ECO:0000313" key="6">
    <source>
        <dbReference type="Proteomes" id="UP000238701"/>
    </source>
</evidence>
<keyword evidence="3" id="KW-1133">Transmembrane helix</keyword>
<keyword evidence="5" id="KW-0418">Kinase</keyword>
<organism evidence="5 6">
    <name type="scientific">Candidatus Sulfotelmatobacter kueseliae</name>
    <dbReference type="NCBI Taxonomy" id="2042962"/>
    <lineage>
        <taxon>Bacteria</taxon>
        <taxon>Pseudomonadati</taxon>
        <taxon>Acidobacteriota</taxon>
        <taxon>Terriglobia</taxon>
        <taxon>Terriglobales</taxon>
        <taxon>Candidatus Korobacteraceae</taxon>
        <taxon>Candidatus Sulfotelmatobacter</taxon>
    </lineage>
</organism>
<sequence length="450" mass="50730">MESRLILVNLLIKLGVAAAVSSSLVRSKEFKSLLFREERTFRQKVYLVLWFSLPIMIGVWIRIMQRSFSASDISFETALLLGVMAGRWAGSLGGVLMGIPALLHGEWAAIPFDVLCGFLAGQLRTMAVDKENIWSFSPFIDQSIFRLIRRNLPRPRLFDWQVMFFTAVVGLRLVQTELARYLPKSIFSIESPDNYWVWGLIYAASVAAVGIEIKIFNSVRIQIKLEEQERLLLHARMVALQNQVNPHFLFNTLNSISSLVRFDPDMAREVIFKLATILRRLLSSSEAFAPLREEFEFIDNYLDIEVVRFGRDKLRVVKELDPASLDVVVPSMLLQPLVENSIKHGLAPKVEGGSIYLRSRVTDSKLIIEVEDDGVGMGGAQLEESSSWMGMGIGMANVSERLQVLYGDTARMTIDSHEGKGTLIRIRLPLVEAASSVPEGFYAERSSTRR</sequence>
<evidence type="ECO:0000313" key="5">
    <source>
        <dbReference type="EMBL" id="SPF47231.1"/>
    </source>
</evidence>
<proteinExistence type="predicted"/>
<keyword evidence="3" id="KW-0472">Membrane</keyword>
<dbReference type="PANTHER" id="PTHR34220">
    <property type="entry name" value="SENSOR HISTIDINE KINASE YPDA"/>
    <property type="match status" value="1"/>
</dbReference>
<keyword evidence="3" id="KW-0812">Transmembrane</keyword>
<evidence type="ECO:0000256" key="1">
    <source>
        <dbReference type="ARBA" id="ARBA00000085"/>
    </source>
</evidence>
<dbReference type="PROSITE" id="PS50109">
    <property type="entry name" value="HIS_KIN"/>
    <property type="match status" value="1"/>
</dbReference>
<feature type="transmembrane region" description="Helical" evidence="3">
    <location>
        <begin position="45"/>
        <end position="63"/>
    </location>
</feature>
<evidence type="ECO:0000256" key="3">
    <source>
        <dbReference type="SAM" id="Phobius"/>
    </source>
</evidence>
<comment type="catalytic activity">
    <reaction evidence="1">
        <text>ATP + protein L-histidine = ADP + protein N-phospho-L-histidine.</text>
        <dbReference type="EC" id="2.7.13.3"/>
    </reaction>
</comment>